<feature type="transmembrane region" description="Helical" evidence="2">
    <location>
        <begin position="349"/>
        <end position="372"/>
    </location>
</feature>
<keyword evidence="1" id="KW-0175">Coiled coil</keyword>
<feature type="transmembrane region" description="Helical" evidence="2">
    <location>
        <begin position="230"/>
        <end position="252"/>
    </location>
</feature>
<feature type="transmembrane region" description="Helical" evidence="2">
    <location>
        <begin position="315"/>
        <end position="333"/>
    </location>
</feature>
<organism evidence="3 4">
    <name type="scientific">Pontibacillus halophilus JSM 076056 = DSM 19796</name>
    <dbReference type="NCBI Taxonomy" id="1385510"/>
    <lineage>
        <taxon>Bacteria</taxon>
        <taxon>Bacillati</taxon>
        <taxon>Bacillota</taxon>
        <taxon>Bacilli</taxon>
        <taxon>Bacillales</taxon>
        <taxon>Bacillaceae</taxon>
        <taxon>Pontibacillus</taxon>
    </lineage>
</organism>
<keyword evidence="2" id="KW-1133">Transmembrane helix</keyword>
<keyword evidence="2" id="KW-0812">Transmembrane</keyword>
<evidence type="ECO:0000256" key="2">
    <source>
        <dbReference type="SAM" id="Phobius"/>
    </source>
</evidence>
<keyword evidence="2" id="KW-0472">Membrane</keyword>
<evidence type="ECO:0000256" key="1">
    <source>
        <dbReference type="SAM" id="Coils"/>
    </source>
</evidence>
<feature type="transmembrane region" description="Helical" evidence="2">
    <location>
        <begin position="197"/>
        <end position="218"/>
    </location>
</feature>
<keyword evidence="4" id="KW-1185">Reference proteome</keyword>
<dbReference type="Proteomes" id="UP000030528">
    <property type="component" value="Unassembled WGS sequence"/>
</dbReference>
<sequence length="393" mass="44939">MTMNEYEGFFDSLRKYIKALDSIYMGKYGEDSDAFLDAMEGTPGEHLRSEDQNYVEATAEFEEMIKELNSASFDEGIVPYSKITKIIYDETQQELLGVLEQYLKDNWTHYTEEKGQEIDGELKRKFLKLKEHVGLSTVQRSHINNRLASQLADIKKDLSEAQKEVKSVQRLFNESEDSLKNVQDEVKSKYDNIITQFIAILGIFAAILMGAFGSIQGFTSIFDNANDLPIGKLLVVSSIGGAAVILILFFLLSGVSHLSGYSLSSCNCNSINSQQEPKKPIRSRIRANEFVGRHKRERKVSCNCSLIERHPSVVVIHYLMYFISSTGFVLIYLDENSRFSSTFHSPLNIWLTVIAFYLLVTVTLILFHILYVTKKKNIKWYKQFKVMVPNFNK</sequence>
<evidence type="ECO:0000313" key="4">
    <source>
        <dbReference type="Proteomes" id="UP000030528"/>
    </source>
</evidence>
<dbReference type="eggNOG" id="ENOG5032YJN">
    <property type="taxonomic scope" value="Bacteria"/>
</dbReference>
<dbReference type="RefSeq" id="WP_026801853.1">
    <property type="nucleotide sequence ID" value="NZ_AULI01000027.1"/>
</dbReference>
<proteinExistence type="predicted"/>
<dbReference type="OrthoDB" id="2418206at2"/>
<reference evidence="3 4" key="1">
    <citation type="submission" date="2013-08" db="EMBL/GenBank/DDBJ databases">
        <authorList>
            <person name="Huang J."/>
            <person name="Wang G."/>
        </authorList>
    </citation>
    <scope>NUCLEOTIDE SEQUENCE [LARGE SCALE GENOMIC DNA]</scope>
    <source>
        <strain evidence="3 4">JSM 076056</strain>
    </source>
</reference>
<protein>
    <submittedName>
        <fullName evidence="3">Uncharacterized protein</fullName>
    </submittedName>
</protein>
<accession>A0A0A5G8G7</accession>
<evidence type="ECO:0000313" key="3">
    <source>
        <dbReference type="EMBL" id="KGX88354.1"/>
    </source>
</evidence>
<name>A0A0A5G8G7_9BACI</name>
<comment type="caution">
    <text evidence="3">The sequence shown here is derived from an EMBL/GenBank/DDBJ whole genome shotgun (WGS) entry which is preliminary data.</text>
</comment>
<feature type="coiled-coil region" evidence="1">
    <location>
        <begin position="144"/>
        <end position="185"/>
    </location>
</feature>
<gene>
    <name evidence="3" type="ORF">N781_11425</name>
</gene>
<dbReference type="AlphaFoldDB" id="A0A0A5G8G7"/>
<dbReference type="EMBL" id="AVPE01000027">
    <property type="protein sequence ID" value="KGX88354.1"/>
    <property type="molecule type" value="Genomic_DNA"/>
</dbReference>